<feature type="compositionally biased region" description="Basic residues" evidence="1">
    <location>
        <begin position="8"/>
        <end position="31"/>
    </location>
</feature>
<dbReference type="Gene3D" id="3.90.320.10">
    <property type="match status" value="1"/>
</dbReference>
<organism evidence="2">
    <name type="scientific">Lygus hesperus</name>
    <name type="common">Western plant bug</name>
    <dbReference type="NCBI Taxonomy" id="30085"/>
    <lineage>
        <taxon>Eukaryota</taxon>
        <taxon>Metazoa</taxon>
        <taxon>Ecdysozoa</taxon>
        <taxon>Arthropoda</taxon>
        <taxon>Hexapoda</taxon>
        <taxon>Insecta</taxon>
        <taxon>Pterygota</taxon>
        <taxon>Neoptera</taxon>
        <taxon>Paraneoptera</taxon>
        <taxon>Hemiptera</taxon>
        <taxon>Heteroptera</taxon>
        <taxon>Panheteroptera</taxon>
        <taxon>Cimicomorpha</taxon>
        <taxon>Miridae</taxon>
        <taxon>Mirini</taxon>
        <taxon>Lygus</taxon>
    </lineage>
</organism>
<dbReference type="EMBL" id="GBHO01015243">
    <property type="protein sequence ID" value="JAG28361.1"/>
    <property type="molecule type" value="Transcribed_RNA"/>
</dbReference>
<sequence length="252" mass="28623">MSPSPKKDKNRNKHGRRYKKRQRPLPRRKPFAQRQLLSFEEPDVVQPSSDELHSSVPNLKMLAPAKTSLIFPVGPPMPQTSAPTLMPQHCPTPTQPPPPSQAPTTVTTSQDLNGVLHHVISQSARGNTSTLHDGYEFQDLSFALPITSDSDVTQSTRSTNDVEREMIQGQLQITGRKICYFVMYTKEEPNILVKIINRDDKFWDEKMAPKLESFFFNILLPELVDPRFTRSLPIRDPNQHPEDESNESDGNN</sequence>
<evidence type="ECO:0000256" key="1">
    <source>
        <dbReference type="SAM" id="MobiDB-lite"/>
    </source>
</evidence>
<reference evidence="2" key="1">
    <citation type="journal article" date="2014" name="PLoS ONE">
        <title>Transcriptome-Based Identification of ABC Transporters in the Western Tarnished Plant Bug Lygus hesperus.</title>
        <authorList>
            <person name="Hull J.J."/>
            <person name="Chaney K."/>
            <person name="Geib S.M."/>
            <person name="Fabrick J.A."/>
            <person name="Brent C.S."/>
            <person name="Walsh D."/>
            <person name="Lavine L.C."/>
        </authorList>
    </citation>
    <scope>NUCLEOTIDE SEQUENCE</scope>
</reference>
<name>A0A0A9Y9R7_LYGHE</name>
<feature type="region of interest" description="Disordered" evidence="1">
    <location>
        <begin position="1"/>
        <end position="52"/>
    </location>
</feature>
<protein>
    <submittedName>
        <fullName evidence="2">Paired amphipathic helix protein pst1</fullName>
    </submittedName>
</protein>
<gene>
    <name evidence="2" type="primary">pst1</name>
    <name evidence="2" type="ORF">CM83_16066</name>
</gene>
<dbReference type="InterPro" id="IPR011604">
    <property type="entry name" value="PDDEXK-like_dom_sf"/>
</dbReference>
<evidence type="ECO:0000313" key="2">
    <source>
        <dbReference type="EMBL" id="JAG28361.1"/>
    </source>
</evidence>
<reference evidence="2" key="2">
    <citation type="submission" date="2014-07" db="EMBL/GenBank/DDBJ databases">
        <authorList>
            <person name="Hull J."/>
        </authorList>
    </citation>
    <scope>NUCLEOTIDE SEQUENCE</scope>
</reference>
<dbReference type="AlphaFoldDB" id="A0A0A9Y9R7"/>
<feature type="region of interest" description="Disordered" evidence="1">
    <location>
        <begin position="231"/>
        <end position="252"/>
    </location>
</feature>
<proteinExistence type="predicted"/>
<accession>A0A0A9Y9R7</accession>
<feature type="region of interest" description="Disordered" evidence="1">
    <location>
        <begin position="77"/>
        <end position="107"/>
    </location>
</feature>